<dbReference type="KEGG" id="mai:MICA_640"/>
<dbReference type="Proteomes" id="UP000009286">
    <property type="component" value="Chromosome"/>
</dbReference>
<name>G2KP73_MICAA</name>
<dbReference type="AlphaFoldDB" id="G2KP73"/>
<dbReference type="EMBL" id="CP002382">
    <property type="protein sequence ID" value="AEP08974.1"/>
    <property type="molecule type" value="Genomic_DNA"/>
</dbReference>
<dbReference type="HOGENOM" id="CLU_3100776_0_0_5"/>
<evidence type="ECO:0000313" key="2">
    <source>
        <dbReference type="Proteomes" id="UP000009286"/>
    </source>
</evidence>
<gene>
    <name evidence="1" type="ordered locus">MICA_640</name>
</gene>
<protein>
    <submittedName>
        <fullName evidence="1">Uncharacterized protein</fullName>
    </submittedName>
</protein>
<keyword evidence="2" id="KW-1185">Reference proteome</keyword>
<evidence type="ECO:0000313" key="1">
    <source>
        <dbReference type="EMBL" id="AEP08974.1"/>
    </source>
</evidence>
<reference evidence="1 2" key="1">
    <citation type="journal article" date="2011" name="BMC Genomics">
        <title>Genomic insights into an obligate epibiotic bacterial predator: Micavibrio aeruginosavorus ARL-13.</title>
        <authorList>
            <person name="Wang Z."/>
            <person name="Kadouri D."/>
            <person name="Wu M."/>
        </authorList>
    </citation>
    <scope>NUCLEOTIDE SEQUENCE [LARGE SCALE GENOMIC DNA]</scope>
    <source>
        <strain evidence="1 2">ARL-13</strain>
    </source>
</reference>
<proteinExistence type="predicted"/>
<sequence>MTTQRNALNYLNFINHTQACNSKDTTRAVFGKNENFRPLPQSAPYRFGAIH</sequence>
<accession>G2KP73</accession>
<organism evidence="1 2">
    <name type="scientific">Micavibrio aeruginosavorus (strain ARL-13)</name>
    <dbReference type="NCBI Taxonomy" id="856793"/>
    <lineage>
        <taxon>Bacteria</taxon>
        <taxon>Pseudomonadati</taxon>
        <taxon>Bdellovibrionota</taxon>
        <taxon>Bdellovibrionia</taxon>
        <taxon>Bdellovibrionales</taxon>
        <taxon>Pseudobdellovibrionaceae</taxon>
        <taxon>Micavibrio</taxon>
    </lineage>
</organism>